<evidence type="ECO:0000256" key="3">
    <source>
        <dbReference type="ARBA" id="ARBA00022723"/>
    </source>
</evidence>
<keyword evidence="6" id="KW-1185">Reference proteome</keyword>
<evidence type="ECO:0000256" key="2">
    <source>
        <dbReference type="ARBA" id="ARBA00022617"/>
    </source>
</evidence>
<dbReference type="PANTHER" id="PTHR47955:SF15">
    <property type="entry name" value="CYTOCHROME P450 71A2-LIKE"/>
    <property type="match status" value="1"/>
</dbReference>
<dbReference type="GO" id="GO:0004497">
    <property type="term" value="F:monooxygenase activity"/>
    <property type="evidence" value="ECO:0007669"/>
    <property type="project" value="InterPro"/>
</dbReference>
<evidence type="ECO:0000313" key="5">
    <source>
        <dbReference type="EMBL" id="KAG5536999.1"/>
    </source>
</evidence>
<dbReference type="Proteomes" id="UP000823749">
    <property type="component" value="Chromosome 8"/>
</dbReference>
<dbReference type="EMBL" id="JACTNZ010000008">
    <property type="protein sequence ID" value="KAG5536999.1"/>
    <property type="molecule type" value="Genomic_DNA"/>
</dbReference>
<evidence type="ECO:0000256" key="1">
    <source>
        <dbReference type="ARBA" id="ARBA00010617"/>
    </source>
</evidence>
<dbReference type="AlphaFoldDB" id="A0AAV6JBR7"/>
<dbReference type="Gene3D" id="1.10.630.10">
    <property type="entry name" value="Cytochrome P450"/>
    <property type="match status" value="1"/>
</dbReference>
<dbReference type="InterPro" id="IPR036396">
    <property type="entry name" value="Cyt_P450_sf"/>
</dbReference>
<dbReference type="GO" id="GO:0016705">
    <property type="term" value="F:oxidoreductase activity, acting on paired donors, with incorporation or reduction of molecular oxygen"/>
    <property type="evidence" value="ECO:0007669"/>
    <property type="project" value="InterPro"/>
</dbReference>
<keyword evidence="3" id="KW-0479">Metal-binding</keyword>
<evidence type="ECO:0008006" key="7">
    <source>
        <dbReference type="Google" id="ProtNLM"/>
    </source>
</evidence>
<accession>A0AAV6JBR7</accession>
<dbReference type="PANTHER" id="PTHR47955">
    <property type="entry name" value="CYTOCHROME P450 FAMILY 71 PROTEIN"/>
    <property type="match status" value="1"/>
</dbReference>
<evidence type="ECO:0000313" key="6">
    <source>
        <dbReference type="Proteomes" id="UP000823749"/>
    </source>
</evidence>
<name>A0AAV6JBR7_9ERIC</name>
<sequence length="146" mass="16601">MLLRDFNTLTGSVDIGNFVPCLGWVNWVTGVDAKIDRVAKGFDEFLEGLVEERLKLDTDDGDNGEGNNNFLDMLLQIYKDNSAGISFDRDCLKAQIMVSLYNLIYHGPTIDEWKTTSRGLLGLTVSLDSMLKWTKLLRGWTSFWRE</sequence>
<gene>
    <name evidence="5" type="ORF">RHGRI_024438</name>
</gene>
<proteinExistence type="inferred from homology"/>
<organism evidence="5 6">
    <name type="scientific">Rhododendron griersonianum</name>
    <dbReference type="NCBI Taxonomy" id="479676"/>
    <lineage>
        <taxon>Eukaryota</taxon>
        <taxon>Viridiplantae</taxon>
        <taxon>Streptophyta</taxon>
        <taxon>Embryophyta</taxon>
        <taxon>Tracheophyta</taxon>
        <taxon>Spermatophyta</taxon>
        <taxon>Magnoliopsida</taxon>
        <taxon>eudicotyledons</taxon>
        <taxon>Gunneridae</taxon>
        <taxon>Pentapetalae</taxon>
        <taxon>asterids</taxon>
        <taxon>Ericales</taxon>
        <taxon>Ericaceae</taxon>
        <taxon>Ericoideae</taxon>
        <taxon>Rhodoreae</taxon>
        <taxon>Rhododendron</taxon>
    </lineage>
</organism>
<keyword evidence="2" id="KW-0349">Heme</keyword>
<keyword evidence="4" id="KW-0408">Iron</keyword>
<reference evidence="5" key="1">
    <citation type="submission" date="2020-08" db="EMBL/GenBank/DDBJ databases">
        <title>Plant Genome Project.</title>
        <authorList>
            <person name="Zhang R.-G."/>
        </authorList>
    </citation>
    <scope>NUCLEOTIDE SEQUENCE</scope>
    <source>
        <strain evidence="5">WSP0</strain>
        <tissue evidence="5">Leaf</tissue>
    </source>
</reference>
<comment type="caution">
    <text evidence="5">The sequence shown here is derived from an EMBL/GenBank/DDBJ whole genome shotgun (WGS) entry which is preliminary data.</text>
</comment>
<protein>
    <recommendedName>
        <fullName evidence="7">Cytochrome P450</fullName>
    </recommendedName>
</protein>
<comment type="similarity">
    <text evidence="1">Belongs to the cytochrome P450 family.</text>
</comment>
<evidence type="ECO:0000256" key="4">
    <source>
        <dbReference type="ARBA" id="ARBA00023004"/>
    </source>
</evidence>
<dbReference type="GO" id="GO:0020037">
    <property type="term" value="F:heme binding"/>
    <property type="evidence" value="ECO:0007669"/>
    <property type="project" value="InterPro"/>
</dbReference>
<dbReference type="SUPFAM" id="SSF48264">
    <property type="entry name" value="Cytochrome P450"/>
    <property type="match status" value="1"/>
</dbReference>
<dbReference type="GO" id="GO:0005506">
    <property type="term" value="F:iron ion binding"/>
    <property type="evidence" value="ECO:0007669"/>
    <property type="project" value="InterPro"/>
</dbReference>